<dbReference type="AlphaFoldDB" id="A0A0D0DLS2"/>
<evidence type="ECO:0000313" key="3">
    <source>
        <dbReference type="Proteomes" id="UP000054538"/>
    </source>
</evidence>
<organism evidence="2 3">
    <name type="scientific">Paxillus rubicundulus Ve08.2h10</name>
    <dbReference type="NCBI Taxonomy" id="930991"/>
    <lineage>
        <taxon>Eukaryota</taxon>
        <taxon>Fungi</taxon>
        <taxon>Dikarya</taxon>
        <taxon>Basidiomycota</taxon>
        <taxon>Agaricomycotina</taxon>
        <taxon>Agaricomycetes</taxon>
        <taxon>Agaricomycetidae</taxon>
        <taxon>Boletales</taxon>
        <taxon>Paxilineae</taxon>
        <taxon>Paxillaceae</taxon>
        <taxon>Paxillus</taxon>
    </lineage>
</organism>
<reference evidence="2 3" key="1">
    <citation type="submission" date="2014-04" db="EMBL/GenBank/DDBJ databases">
        <authorList>
            <consortium name="DOE Joint Genome Institute"/>
            <person name="Kuo A."/>
            <person name="Kohler A."/>
            <person name="Jargeat P."/>
            <person name="Nagy L.G."/>
            <person name="Floudas D."/>
            <person name="Copeland A."/>
            <person name="Barry K.W."/>
            <person name="Cichocki N."/>
            <person name="Veneault-Fourrey C."/>
            <person name="LaButti K."/>
            <person name="Lindquist E.A."/>
            <person name="Lipzen A."/>
            <person name="Lundell T."/>
            <person name="Morin E."/>
            <person name="Murat C."/>
            <person name="Sun H."/>
            <person name="Tunlid A."/>
            <person name="Henrissat B."/>
            <person name="Grigoriev I.V."/>
            <person name="Hibbett D.S."/>
            <person name="Martin F."/>
            <person name="Nordberg H.P."/>
            <person name="Cantor M.N."/>
            <person name="Hua S.X."/>
        </authorList>
    </citation>
    <scope>NUCLEOTIDE SEQUENCE [LARGE SCALE GENOMIC DNA]</scope>
    <source>
        <strain evidence="2 3">Ve08.2h10</strain>
    </source>
</reference>
<name>A0A0D0DLS2_9AGAM</name>
<feature type="region of interest" description="Disordered" evidence="1">
    <location>
        <begin position="58"/>
        <end position="89"/>
    </location>
</feature>
<gene>
    <name evidence="2" type="ORF">PAXRUDRAFT_491066</name>
</gene>
<reference evidence="3" key="2">
    <citation type="submission" date="2015-01" db="EMBL/GenBank/DDBJ databases">
        <title>Evolutionary Origins and Diversification of the Mycorrhizal Mutualists.</title>
        <authorList>
            <consortium name="DOE Joint Genome Institute"/>
            <consortium name="Mycorrhizal Genomics Consortium"/>
            <person name="Kohler A."/>
            <person name="Kuo A."/>
            <person name="Nagy L.G."/>
            <person name="Floudas D."/>
            <person name="Copeland A."/>
            <person name="Barry K.W."/>
            <person name="Cichocki N."/>
            <person name="Veneault-Fourrey C."/>
            <person name="LaButti K."/>
            <person name="Lindquist E.A."/>
            <person name="Lipzen A."/>
            <person name="Lundell T."/>
            <person name="Morin E."/>
            <person name="Murat C."/>
            <person name="Riley R."/>
            <person name="Ohm R."/>
            <person name="Sun H."/>
            <person name="Tunlid A."/>
            <person name="Henrissat B."/>
            <person name="Grigoriev I.V."/>
            <person name="Hibbett D.S."/>
            <person name="Martin F."/>
        </authorList>
    </citation>
    <scope>NUCLEOTIDE SEQUENCE [LARGE SCALE GENOMIC DNA]</scope>
    <source>
        <strain evidence="3">Ve08.2h10</strain>
    </source>
</reference>
<dbReference type="HOGENOM" id="CLU_2455404_0_0_1"/>
<keyword evidence="3" id="KW-1185">Reference proteome</keyword>
<dbReference type="EMBL" id="KN824855">
    <property type="protein sequence ID" value="KIK99602.1"/>
    <property type="molecule type" value="Genomic_DNA"/>
</dbReference>
<protein>
    <submittedName>
        <fullName evidence="2">Uncharacterized protein</fullName>
    </submittedName>
</protein>
<evidence type="ECO:0000313" key="2">
    <source>
        <dbReference type="EMBL" id="KIK99602.1"/>
    </source>
</evidence>
<evidence type="ECO:0000256" key="1">
    <source>
        <dbReference type="SAM" id="MobiDB-lite"/>
    </source>
</evidence>
<sequence length="89" mass="10223">MATRDIPVITDMVRHDTPASCGSFDERTICTDYIIYVASILVPDSSPHMITREDPYYEHKRGVSRENPKEETSTEMVRHGGTHMDSDHW</sequence>
<dbReference type="InParanoid" id="A0A0D0DLS2"/>
<accession>A0A0D0DLS2</accession>
<dbReference type="Proteomes" id="UP000054538">
    <property type="component" value="Unassembled WGS sequence"/>
</dbReference>
<proteinExistence type="predicted"/>